<dbReference type="RefSeq" id="WP_124343373.1">
    <property type="nucleotide sequence ID" value="NZ_BHYL01000203.1"/>
</dbReference>
<keyword evidence="2" id="KW-0413">Isomerase</keyword>
<dbReference type="Proteomes" id="UP000288246">
    <property type="component" value="Unassembled WGS sequence"/>
</dbReference>
<sequence>MEILRYRAFTTVEPDPASGNPAGVVLDAESLDDADMLRFAAELGFSETAFLTGIERAAARVRYFTPRAEIAFCGHATVASGVVLARLRGAGPVVTLTTNAGLVPVEVSADRATLVAVDTHVEDLDGDLLDALLAALRLDREDLDPLLPPALVHGGNLHPLVAVRAGVLDRLDHDDDAVLRLQDAQGWDGTVPVVHRVSATRFASRNPFPRGGIREDPATGSAAAGLGAYLRAGRHVDAPTVLTVDQGAETGRPSHLVVEVPREGRVRVTGTAEEMAPAEG</sequence>
<name>A0A401V1V4_9CELL</name>
<evidence type="ECO:0000313" key="5">
    <source>
        <dbReference type="Proteomes" id="UP000288246"/>
    </source>
</evidence>
<evidence type="ECO:0000256" key="1">
    <source>
        <dbReference type="ARBA" id="ARBA00008270"/>
    </source>
</evidence>
<accession>A0A401V1V4</accession>
<dbReference type="SUPFAM" id="SSF54506">
    <property type="entry name" value="Diaminopimelate epimerase-like"/>
    <property type="match status" value="1"/>
</dbReference>
<dbReference type="OrthoDB" id="9788221at2"/>
<dbReference type="PANTHER" id="PTHR13774">
    <property type="entry name" value="PHENAZINE BIOSYNTHESIS PROTEIN"/>
    <property type="match status" value="1"/>
</dbReference>
<evidence type="ECO:0000313" key="4">
    <source>
        <dbReference type="EMBL" id="GCD20863.1"/>
    </source>
</evidence>
<dbReference type="Gene3D" id="3.10.310.10">
    <property type="entry name" value="Diaminopimelate Epimerase, Chain A, domain 1"/>
    <property type="match status" value="2"/>
</dbReference>
<dbReference type="GO" id="GO:0005737">
    <property type="term" value="C:cytoplasm"/>
    <property type="evidence" value="ECO:0007669"/>
    <property type="project" value="TreeGrafter"/>
</dbReference>
<dbReference type="InterPro" id="IPR003719">
    <property type="entry name" value="Phenazine_PhzF-like"/>
</dbReference>
<comment type="similarity">
    <text evidence="1">Belongs to the PhzF family.</text>
</comment>
<comment type="caution">
    <text evidence="4">The sequence shown here is derived from an EMBL/GenBank/DDBJ whole genome shotgun (WGS) entry which is preliminary data.</text>
</comment>
<protein>
    <submittedName>
        <fullName evidence="4">Oxidoreductase</fullName>
    </submittedName>
</protein>
<dbReference type="PANTHER" id="PTHR13774:SF39">
    <property type="entry name" value="BIOSYNTHESIS PROTEIN, PUTATIVE-RELATED"/>
    <property type="match status" value="1"/>
</dbReference>
<evidence type="ECO:0000256" key="2">
    <source>
        <dbReference type="ARBA" id="ARBA00023235"/>
    </source>
</evidence>
<dbReference type="PIRSF" id="PIRSF016184">
    <property type="entry name" value="PhzC_PhzF"/>
    <property type="match status" value="1"/>
</dbReference>
<keyword evidence="5" id="KW-1185">Reference proteome</keyword>
<organism evidence="4 5">
    <name type="scientific">Cellulomonas algicola</name>
    <dbReference type="NCBI Taxonomy" id="2071633"/>
    <lineage>
        <taxon>Bacteria</taxon>
        <taxon>Bacillati</taxon>
        <taxon>Actinomycetota</taxon>
        <taxon>Actinomycetes</taxon>
        <taxon>Micrococcales</taxon>
        <taxon>Cellulomonadaceae</taxon>
        <taxon>Cellulomonas</taxon>
    </lineage>
</organism>
<dbReference type="EMBL" id="BHYL01000203">
    <property type="protein sequence ID" value="GCD20863.1"/>
    <property type="molecule type" value="Genomic_DNA"/>
</dbReference>
<feature type="active site" evidence="3">
    <location>
        <position position="47"/>
    </location>
</feature>
<dbReference type="GO" id="GO:0016853">
    <property type="term" value="F:isomerase activity"/>
    <property type="evidence" value="ECO:0007669"/>
    <property type="project" value="UniProtKB-KW"/>
</dbReference>
<evidence type="ECO:0000256" key="3">
    <source>
        <dbReference type="PIRSR" id="PIRSR016184-1"/>
    </source>
</evidence>
<dbReference type="NCBIfam" id="TIGR00654">
    <property type="entry name" value="PhzF_family"/>
    <property type="match status" value="1"/>
</dbReference>
<proteinExistence type="inferred from homology"/>
<reference evidence="4 5" key="1">
    <citation type="submission" date="2018-11" db="EMBL/GenBank/DDBJ databases">
        <title>Draft genome sequence of Cellulomonas takizawaensis strain TKZ-21.</title>
        <authorList>
            <person name="Yamamura H."/>
            <person name="Hayashi T."/>
            <person name="Hamada M."/>
            <person name="Serisawa Y."/>
            <person name="Matsuyama K."/>
            <person name="Nakagawa Y."/>
            <person name="Otoguro M."/>
            <person name="Yanagida F."/>
            <person name="Hayakawa M."/>
        </authorList>
    </citation>
    <scope>NUCLEOTIDE SEQUENCE [LARGE SCALE GENOMIC DNA]</scope>
    <source>
        <strain evidence="4 5">TKZ-21</strain>
    </source>
</reference>
<dbReference type="Pfam" id="PF02567">
    <property type="entry name" value="PhzC-PhzF"/>
    <property type="match status" value="1"/>
</dbReference>
<dbReference type="AlphaFoldDB" id="A0A401V1V4"/>
<gene>
    <name evidence="4" type="ORF">CTKZ_24250</name>
</gene>